<dbReference type="Pfam" id="PF24827">
    <property type="entry name" value="AstE_AspA_cat"/>
    <property type="match status" value="1"/>
</dbReference>
<evidence type="ECO:0000256" key="4">
    <source>
        <dbReference type="ARBA" id="ARBA00022833"/>
    </source>
</evidence>
<accession>A0A926IIY0</accession>
<keyword evidence="3" id="KW-0378">Hydrolase</keyword>
<dbReference type="InterPro" id="IPR043795">
    <property type="entry name" value="N-alpha-Ac-DABA-like"/>
</dbReference>
<evidence type="ECO:0000256" key="1">
    <source>
        <dbReference type="ARBA" id="ARBA00001947"/>
    </source>
</evidence>
<dbReference type="RefSeq" id="WP_262428904.1">
    <property type="nucleotide sequence ID" value="NZ_JACRTG010000011.1"/>
</dbReference>
<dbReference type="Gene3D" id="3.40.630.10">
    <property type="entry name" value="Zn peptidases"/>
    <property type="match status" value="1"/>
</dbReference>
<gene>
    <name evidence="6" type="ORF">H8707_04220</name>
</gene>
<keyword evidence="7" id="KW-1185">Reference proteome</keyword>
<proteinExistence type="predicted"/>
<evidence type="ECO:0000313" key="7">
    <source>
        <dbReference type="Proteomes" id="UP000601171"/>
    </source>
</evidence>
<dbReference type="SUPFAM" id="SSF53187">
    <property type="entry name" value="Zn-dependent exopeptidases"/>
    <property type="match status" value="1"/>
</dbReference>
<dbReference type="GO" id="GO:0016811">
    <property type="term" value="F:hydrolase activity, acting on carbon-nitrogen (but not peptide) bonds, in linear amides"/>
    <property type="evidence" value="ECO:0007669"/>
    <property type="project" value="InterPro"/>
</dbReference>
<dbReference type="InterPro" id="IPR053138">
    <property type="entry name" value="N-alpha-Ac-DABA_deacetylase"/>
</dbReference>
<dbReference type="Proteomes" id="UP000601171">
    <property type="component" value="Unassembled WGS sequence"/>
</dbReference>
<comment type="caution">
    <text evidence="6">The sequence shown here is derived from an EMBL/GenBank/DDBJ whole genome shotgun (WGS) entry which is preliminary data.</text>
</comment>
<organism evidence="6 7">
    <name type="scientific">Paratissierella segnis</name>
    <dbReference type="NCBI Taxonomy" id="2763679"/>
    <lineage>
        <taxon>Bacteria</taxon>
        <taxon>Bacillati</taxon>
        <taxon>Bacillota</taxon>
        <taxon>Tissierellia</taxon>
        <taxon>Tissierellales</taxon>
        <taxon>Tissierellaceae</taxon>
        <taxon>Paratissierella</taxon>
    </lineage>
</organism>
<dbReference type="InterPro" id="IPR055438">
    <property type="entry name" value="AstE_AspA_cat"/>
</dbReference>
<keyword evidence="4" id="KW-0862">Zinc</keyword>
<protein>
    <submittedName>
        <fullName evidence="6">Succinylglutamate desuccinylase/aspartoacylase family protein</fullName>
    </submittedName>
</protein>
<keyword evidence="2" id="KW-0479">Metal-binding</keyword>
<reference evidence="6" key="1">
    <citation type="submission" date="2020-08" db="EMBL/GenBank/DDBJ databases">
        <title>Genome public.</title>
        <authorList>
            <person name="Liu C."/>
            <person name="Sun Q."/>
        </authorList>
    </citation>
    <scope>NUCLEOTIDE SEQUENCE</scope>
    <source>
        <strain evidence="6">BX21</strain>
    </source>
</reference>
<evidence type="ECO:0000256" key="3">
    <source>
        <dbReference type="ARBA" id="ARBA00022801"/>
    </source>
</evidence>
<feature type="domain" description="Succinylglutamate desuccinylase/Aspartoacylase catalytic" evidence="5">
    <location>
        <begin position="42"/>
        <end position="229"/>
    </location>
</feature>
<evidence type="ECO:0000256" key="2">
    <source>
        <dbReference type="ARBA" id="ARBA00022723"/>
    </source>
</evidence>
<sequence length="335" mass="37220">MRDILGAKVQKGEHKQINISIGYLANGLELTIPLHVYRGQEDGPTLLMTSLAHGDATTGFEIIRQTVQQLDLNKLKGTVLAMPCLNPIAFEWDSRNTPIDMQNMNRAFPGKADGWLTDRLAAAVSPVCDYADALLDWHGGGYGSAINYVLYDYVEGELGERVKEMAFNYGLEILYNGKPAGPSYQYEGSLVKYMLGLGKPGIIPEVGTGMGLKIDIIESSVRGNFNTMKWMGMIEGKPILPKKQYLIKHRPLLRPSNGGMFYPICGPEYLNKWVKKGTVIAQVRNVRTMEVIEEIIAPCEKTVFMNMRGLMTKVHPGDYAYILGDLSTAEVHEND</sequence>
<name>A0A926IIY0_9FIRM</name>
<dbReference type="AlphaFoldDB" id="A0A926IIY0"/>
<evidence type="ECO:0000313" key="6">
    <source>
        <dbReference type="EMBL" id="MBC8587444.1"/>
    </source>
</evidence>
<dbReference type="EMBL" id="JACRTG010000011">
    <property type="protein sequence ID" value="MBC8587444.1"/>
    <property type="molecule type" value="Genomic_DNA"/>
</dbReference>
<dbReference type="GO" id="GO:0046872">
    <property type="term" value="F:metal ion binding"/>
    <property type="evidence" value="ECO:0007669"/>
    <property type="project" value="UniProtKB-KW"/>
</dbReference>
<dbReference type="PANTHER" id="PTHR37326">
    <property type="entry name" value="BLL3975 PROTEIN"/>
    <property type="match status" value="1"/>
</dbReference>
<dbReference type="PANTHER" id="PTHR37326:SF1">
    <property type="entry name" value="BLL3975 PROTEIN"/>
    <property type="match status" value="1"/>
</dbReference>
<dbReference type="PIRSF" id="PIRSF039012">
    <property type="entry name" value="ASP"/>
    <property type="match status" value="1"/>
</dbReference>
<evidence type="ECO:0000259" key="5">
    <source>
        <dbReference type="Pfam" id="PF24827"/>
    </source>
</evidence>
<comment type="cofactor">
    <cofactor evidence="1">
        <name>Zn(2+)</name>
        <dbReference type="ChEBI" id="CHEBI:29105"/>
    </cofactor>
</comment>
<dbReference type="GO" id="GO:0016788">
    <property type="term" value="F:hydrolase activity, acting on ester bonds"/>
    <property type="evidence" value="ECO:0007669"/>
    <property type="project" value="InterPro"/>
</dbReference>